<organism evidence="11 12">
    <name type="scientific">Halorhodospira neutriphila</name>
    <dbReference type="NCBI Taxonomy" id="168379"/>
    <lineage>
        <taxon>Bacteria</taxon>
        <taxon>Pseudomonadati</taxon>
        <taxon>Pseudomonadota</taxon>
        <taxon>Gammaproteobacteria</taxon>
        <taxon>Chromatiales</taxon>
        <taxon>Ectothiorhodospiraceae</taxon>
        <taxon>Halorhodospira</taxon>
    </lineage>
</organism>
<comment type="similarity">
    <text evidence="1">In the N-terminal section; belongs to the CRISPR-associated nuclease Cas3-HD family.</text>
</comment>
<dbReference type="Gene3D" id="1.10.3210.30">
    <property type="match status" value="1"/>
</dbReference>
<dbReference type="InterPro" id="IPR038257">
    <property type="entry name" value="CRISPR-assoc_Cas3_HD_sf"/>
</dbReference>
<feature type="domain" description="HD Cas3-type" evidence="10">
    <location>
        <begin position="102"/>
        <end position="321"/>
    </location>
</feature>
<dbReference type="InterPro" id="IPR027417">
    <property type="entry name" value="P-loop_NTPase"/>
</dbReference>
<dbReference type="InterPro" id="IPR054712">
    <property type="entry name" value="Cas3-like_dom"/>
</dbReference>
<dbReference type="SUPFAM" id="SSF52540">
    <property type="entry name" value="P-loop containing nucleoside triphosphate hydrolases"/>
    <property type="match status" value="1"/>
</dbReference>
<keyword evidence="7" id="KW-0067">ATP-binding</keyword>
<evidence type="ECO:0000256" key="3">
    <source>
        <dbReference type="ARBA" id="ARBA00022723"/>
    </source>
</evidence>
<keyword evidence="3" id="KW-0479">Metal-binding</keyword>
<evidence type="ECO:0000256" key="7">
    <source>
        <dbReference type="ARBA" id="ARBA00022840"/>
    </source>
</evidence>
<dbReference type="RefSeq" id="WP_200256738.1">
    <property type="nucleotide sequence ID" value="NZ_NRSH01000020.1"/>
</dbReference>
<dbReference type="InterPro" id="IPR013395">
    <property type="entry name" value="CRISPR-assoc_Cas3_yers"/>
</dbReference>
<reference evidence="11 12" key="1">
    <citation type="journal article" date="2020" name="Microorganisms">
        <title>Osmotic Adaptation and Compatible Solute Biosynthesis of Phototrophic Bacteria as Revealed from Genome Analyses.</title>
        <authorList>
            <person name="Imhoff J.F."/>
            <person name="Rahn T."/>
            <person name="Kunzel S."/>
            <person name="Keller A."/>
            <person name="Neulinger S.C."/>
        </authorList>
    </citation>
    <scope>NUCLEOTIDE SEQUENCE [LARGE SCALE GENOMIC DNA]</scope>
    <source>
        <strain evidence="11 12">DSM 15116</strain>
    </source>
</reference>
<comment type="caution">
    <text evidence="11">The sequence shown here is derived from an EMBL/GenBank/DDBJ whole genome shotgun (WGS) entry which is preliminary data.</text>
</comment>
<feature type="region of interest" description="Disordered" evidence="9">
    <location>
        <begin position="946"/>
        <end position="976"/>
    </location>
</feature>
<evidence type="ECO:0000313" key="11">
    <source>
        <dbReference type="EMBL" id="MBK1726033.1"/>
    </source>
</evidence>
<protein>
    <submittedName>
        <fullName evidence="11">Type I-F CRISPR-associated helicase Cas3</fullName>
    </submittedName>
</protein>
<evidence type="ECO:0000256" key="1">
    <source>
        <dbReference type="ARBA" id="ARBA00006847"/>
    </source>
</evidence>
<evidence type="ECO:0000313" key="12">
    <source>
        <dbReference type="Proteomes" id="UP000738126"/>
    </source>
</evidence>
<name>A0ABS1E2V1_9GAMM</name>
<dbReference type="Pfam" id="PF21802">
    <property type="entry name" value="Cas3-like_C"/>
    <property type="match status" value="1"/>
</dbReference>
<keyword evidence="8" id="KW-0051">Antiviral defense</keyword>
<comment type="similarity">
    <text evidence="2">In the central section; belongs to the CRISPR-associated helicase Cas3 family.</text>
</comment>
<dbReference type="InterPro" id="IPR006483">
    <property type="entry name" value="CRISPR-assoc_Cas3_HD"/>
</dbReference>
<sequence length="1115" mass="125389">MNILLVSQCNKNALKETRRILDQFAERIGERTWQTPITWAGLDTLRRMLRRSARKNTAVACHWIKGRDHSELLWIVGDASRFNAHGAVPTDTTSRDVLRRDDEDDWHTGEDIRLLASLAALLHDLGKGSAAFQGRLAGEGGSTANLYRHEWISLRLLEAFAGGDDDAAWLGRLRDIRGQKDDTVWRRGLIRDGLDSTAPSPFQHLPPLAAAVGWLILSHHRLPDLPAADKEGFRSQQLEGLPAIITAAWNQDPGAPDLKQVRPYWRFDHPLPVVTRRWQQRASRLAEQMLRREIHRRENWLDNPYVLHLARLSLMLADHHYSSLEDPSSRSHGAPGYPLYANTARKTGELSQPLDEHLLGVEAAARTISRSLPSVTRFLPRLARHKGFRRRSKDSRFRWQDRAFDLAASLRDKAFEQGFFGVNMASTGYGKTLAHGRIAYALADPERGARFSVALGLRTLTLQTGRAYQELLRLGEDDLAIRVGGSASRTLFAYYEEQSGSGGSASRQCLIEEDSHVYFEGDFENHPVLKRAGHDPSVKALIAAPVLVSTVDHLVPATEGVRGGRQIAPMMRLMSSDLILDEIDDYGLEDMPALARLVHWAGLLGGRVILSSATLPPALLEGLFRAYWAGRSEYQRNRGEPGRPTEIVCAWFDEHARQHEDCADLEAFAAAHQRFASRRHERLGRAEARRRARLVSLPVAGSAGKAEAYDGFAETVRANAAELHGYHHTVDPRSGKRVSFGLIRMANIDPLVRVAQSLIRQGAPSGYRFHLCVYHSQFPLVTRSAIEYHLDRALDRREEMAVFDLPEIRAAIDGSEESHNLFLVLGSPVTEVGRDHDYDWAIVEPSSMRSLIQIAGRVRRHRPHPCETPNLALLQTNLKALLQPGGPAFTRPGFEGGGSWRLNSHDLQQLLRPAEYEVVDARPRILQQASLAPHDSLVDLEHARLRRVLQPPPSAEAAQGSSRRHRRRSTGRTASPLSAATWYELPRVTLTGVLPRQQPFRQQTTQQTELVLMPDESGERWFPEQIRYDRGQRQPSAYVPADRRVHHVTLEDSWGERLGRWAVADYLTALGGVAEELGWSLERCARVYGVVTLPLSESEQEWSYHDLLGFTRRHQ</sequence>
<dbReference type="InterPro" id="IPR048823">
    <property type="entry name" value="Cas3_I-F_Cas2"/>
</dbReference>
<accession>A0ABS1E2V1</accession>
<keyword evidence="5" id="KW-0378">Hydrolase</keyword>
<keyword evidence="6" id="KW-0347">Helicase</keyword>
<keyword evidence="4" id="KW-0547">Nucleotide-binding</keyword>
<evidence type="ECO:0000259" key="10">
    <source>
        <dbReference type="PROSITE" id="PS51643"/>
    </source>
</evidence>
<dbReference type="Pfam" id="PF22590">
    <property type="entry name" value="Cas3-like_C_2"/>
    <property type="match status" value="1"/>
</dbReference>
<dbReference type="PROSITE" id="PS51643">
    <property type="entry name" value="HD_CAS3"/>
    <property type="match status" value="1"/>
</dbReference>
<evidence type="ECO:0000256" key="2">
    <source>
        <dbReference type="ARBA" id="ARBA00009046"/>
    </source>
</evidence>
<evidence type="ECO:0000256" key="4">
    <source>
        <dbReference type="ARBA" id="ARBA00022741"/>
    </source>
</evidence>
<dbReference type="NCBIfam" id="TIGR02562">
    <property type="entry name" value="cas3_yersinia"/>
    <property type="match status" value="1"/>
</dbReference>
<proteinExistence type="inferred from homology"/>
<evidence type="ECO:0000256" key="6">
    <source>
        <dbReference type="ARBA" id="ARBA00022806"/>
    </source>
</evidence>
<evidence type="ECO:0000256" key="8">
    <source>
        <dbReference type="ARBA" id="ARBA00023118"/>
    </source>
</evidence>
<keyword evidence="12" id="KW-1185">Reference proteome</keyword>
<dbReference type="InterPro" id="IPR048824">
    <property type="entry name" value="Cas3-like_C"/>
</dbReference>
<dbReference type="EMBL" id="NRSH01000020">
    <property type="protein sequence ID" value="MBK1726033.1"/>
    <property type="molecule type" value="Genomic_DNA"/>
</dbReference>
<evidence type="ECO:0000256" key="5">
    <source>
        <dbReference type="ARBA" id="ARBA00022801"/>
    </source>
</evidence>
<dbReference type="Proteomes" id="UP000738126">
    <property type="component" value="Unassembled WGS sequence"/>
</dbReference>
<gene>
    <name evidence="11" type="primary">cas3f</name>
    <name evidence="11" type="ORF">CKO13_03155</name>
</gene>
<evidence type="ECO:0000256" key="9">
    <source>
        <dbReference type="SAM" id="MobiDB-lite"/>
    </source>
</evidence>
<dbReference type="Pfam" id="PF21384">
    <property type="entry name" value="Cas3_I-F_Cas2"/>
    <property type="match status" value="1"/>
</dbReference>